<evidence type="ECO:0000313" key="2">
    <source>
        <dbReference type="Proteomes" id="UP000299102"/>
    </source>
</evidence>
<accession>A0A4C1VFE7</accession>
<evidence type="ECO:0000313" key="1">
    <source>
        <dbReference type="EMBL" id="GBP37349.1"/>
    </source>
</evidence>
<reference evidence="1 2" key="1">
    <citation type="journal article" date="2019" name="Commun. Biol.">
        <title>The bagworm genome reveals a unique fibroin gene that provides high tensile strength.</title>
        <authorList>
            <person name="Kono N."/>
            <person name="Nakamura H."/>
            <person name="Ohtoshi R."/>
            <person name="Tomita M."/>
            <person name="Numata K."/>
            <person name="Arakawa K."/>
        </authorList>
    </citation>
    <scope>NUCLEOTIDE SEQUENCE [LARGE SCALE GENOMIC DNA]</scope>
</reference>
<dbReference type="EMBL" id="BGZK01000332">
    <property type="protein sequence ID" value="GBP37349.1"/>
    <property type="molecule type" value="Genomic_DNA"/>
</dbReference>
<protein>
    <submittedName>
        <fullName evidence="1">Uncharacterized protein</fullName>
    </submittedName>
</protein>
<proteinExistence type="predicted"/>
<dbReference type="AlphaFoldDB" id="A0A4C1VFE7"/>
<comment type="caution">
    <text evidence="1">The sequence shown here is derived from an EMBL/GenBank/DDBJ whole genome shotgun (WGS) entry which is preliminary data.</text>
</comment>
<keyword evidence="2" id="KW-1185">Reference proteome</keyword>
<organism evidence="1 2">
    <name type="scientific">Eumeta variegata</name>
    <name type="common">Bagworm moth</name>
    <name type="synonym">Eumeta japonica</name>
    <dbReference type="NCBI Taxonomy" id="151549"/>
    <lineage>
        <taxon>Eukaryota</taxon>
        <taxon>Metazoa</taxon>
        <taxon>Ecdysozoa</taxon>
        <taxon>Arthropoda</taxon>
        <taxon>Hexapoda</taxon>
        <taxon>Insecta</taxon>
        <taxon>Pterygota</taxon>
        <taxon>Neoptera</taxon>
        <taxon>Endopterygota</taxon>
        <taxon>Lepidoptera</taxon>
        <taxon>Glossata</taxon>
        <taxon>Ditrysia</taxon>
        <taxon>Tineoidea</taxon>
        <taxon>Psychidae</taxon>
        <taxon>Oiketicinae</taxon>
        <taxon>Eumeta</taxon>
    </lineage>
</organism>
<dbReference type="Proteomes" id="UP000299102">
    <property type="component" value="Unassembled WGS sequence"/>
</dbReference>
<sequence length="101" mass="11156">MKIARRPRKPAAASSTARVCGNLSTARVSGNLCPGGSSPPVAAAGRLRRQSTIVSSVSRHLRVYRQLPRRGVPFRTDPIKKFDLRLPLDALPAFYFARRRT</sequence>
<gene>
    <name evidence="1" type="ORF">EVAR_22809_1</name>
</gene>
<name>A0A4C1VFE7_EUMVA</name>